<dbReference type="SMR" id="A0A3B6NP57"/>
<dbReference type="AlphaFoldDB" id="A0A3B6NP57"/>
<dbReference type="Gramene" id="TraesCLE_scaffold_083789_01G000100.1">
    <property type="protein sequence ID" value="TraesCLE_scaffold_083789_01G000100.1"/>
    <property type="gene ID" value="TraesCLE_scaffold_083789_01G000100"/>
</dbReference>
<dbReference type="PROSITE" id="PS00108">
    <property type="entry name" value="PROTEIN_KINASE_ST"/>
    <property type="match status" value="1"/>
</dbReference>
<reference evidence="11" key="2">
    <citation type="submission" date="2018-10" db="UniProtKB">
        <authorList>
            <consortium name="EnsemblPlants"/>
        </authorList>
    </citation>
    <scope>IDENTIFICATION</scope>
</reference>
<evidence type="ECO:0000256" key="5">
    <source>
        <dbReference type="ARBA" id="ARBA00022741"/>
    </source>
</evidence>
<keyword evidence="3" id="KW-0723">Serine/threonine-protein kinase</keyword>
<dbReference type="PROSITE" id="PS50011">
    <property type="entry name" value="PROTEIN_KINASE_DOM"/>
    <property type="match status" value="1"/>
</dbReference>
<comment type="catalytic activity">
    <reaction evidence="9">
        <text>L-seryl-[protein] + ATP = O-phospho-L-seryl-[protein] + ADP + H(+)</text>
        <dbReference type="Rhea" id="RHEA:17989"/>
        <dbReference type="Rhea" id="RHEA-COMP:9863"/>
        <dbReference type="Rhea" id="RHEA-COMP:11604"/>
        <dbReference type="ChEBI" id="CHEBI:15378"/>
        <dbReference type="ChEBI" id="CHEBI:29999"/>
        <dbReference type="ChEBI" id="CHEBI:30616"/>
        <dbReference type="ChEBI" id="CHEBI:83421"/>
        <dbReference type="ChEBI" id="CHEBI:456216"/>
        <dbReference type="EC" id="2.7.11.1"/>
    </reaction>
</comment>
<dbReference type="CDD" id="cd13999">
    <property type="entry name" value="STKc_MAP3K-like"/>
    <property type="match status" value="1"/>
</dbReference>
<dbReference type="OMA" id="MDTHELP"/>
<dbReference type="PANTHER" id="PTHR44329:SF119">
    <property type="entry name" value="PROTEIN KINASE DOMAIN-CONTAINING PROTEIN"/>
    <property type="match status" value="1"/>
</dbReference>
<evidence type="ECO:0000256" key="9">
    <source>
        <dbReference type="ARBA" id="ARBA00048679"/>
    </source>
</evidence>
<dbReference type="InterPro" id="IPR051681">
    <property type="entry name" value="Ser/Thr_Kinases-Pseudokinases"/>
</dbReference>
<dbReference type="Gramene" id="TraesWEE_scaffold_087380_01G000100.1">
    <property type="protein sequence ID" value="TraesWEE_scaffold_087380_01G000100.1"/>
    <property type="gene ID" value="TraesWEE_scaffold_087380_01G000100"/>
</dbReference>
<dbReference type="STRING" id="4565.A0A3B6NP57"/>
<dbReference type="InterPro" id="IPR011009">
    <property type="entry name" value="Kinase-like_dom_sf"/>
</dbReference>
<organism evidence="11">
    <name type="scientific">Triticum aestivum</name>
    <name type="common">Wheat</name>
    <dbReference type="NCBI Taxonomy" id="4565"/>
    <lineage>
        <taxon>Eukaryota</taxon>
        <taxon>Viridiplantae</taxon>
        <taxon>Streptophyta</taxon>
        <taxon>Embryophyta</taxon>
        <taxon>Tracheophyta</taxon>
        <taxon>Spermatophyta</taxon>
        <taxon>Magnoliopsida</taxon>
        <taxon>Liliopsida</taxon>
        <taxon>Poales</taxon>
        <taxon>Poaceae</taxon>
        <taxon>BOP clade</taxon>
        <taxon>Pooideae</taxon>
        <taxon>Triticodae</taxon>
        <taxon>Triticeae</taxon>
        <taxon>Triticinae</taxon>
        <taxon>Triticum</taxon>
    </lineage>
</organism>
<dbReference type="EnsemblPlants" id="TraesCS6A02G172600.1">
    <property type="protein sequence ID" value="TraesCS6A02G172600.1"/>
    <property type="gene ID" value="TraesCS6A02G172600"/>
</dbReference>
<dbReference type="Pfam" id="PF07714">
    <property type="entry name" value="PK_Tyr_Ser-Thr"/>
    <property type="match status" value="1"/>
</dbReference>
<dbReference type="GO" id="GO:0004674">
    <property type="term" value="F:protein serine/threonine kinase activity"/>
    <property type="evidence" value="ECO:0000318"/>
    <property type="project" value="GO_Central"/>
</dbReference>
<keyword evidence="7" id="KW-0067">ATP-binding</keyword>
<dbReference type="Gene3D" id="3.30.200.20">
    <property type="entry name" value="Phosphorylase Kinase, domain 1"/>
    <property type="match status" value="1"/>
</dbReference>
<dbReference type="InterPro" id="IPR001245">
    <property type="entry name" value="Ser-Thr/Tyr_kinase_cat_dom"/>
</dbReference>
<dbReference type="EC" id="2.7.11.1" evidence="2"/>
<dbReference type="SMART" id="SM00220">
    <property type="entry name" value="S_TKc"/>
    <property type="match status" value="1"/>
</dbReference>
<protein>
    <recommendedName>
        <fullName evidence="2">non-specific serine/threonine protein kinase</fullName>
        <ecNumber evidence="2">2.7.11.1</ecNumber>
    </recommendedName>
</protein>
<evidence type="ECO:0000259" key="10">
    <source>
        <dbReference type="PROSITE" id="PS50011"/>
    </source>
</evidence>
<proteinExistence type="inferred from homology"/>
<evidence type="ECO:0000256" key="7">
    <source>
        <dbReference type="ARBA" id="ARBA00022840"/>
    </source>
</evidence>
<dbReference type="Gene3D" id="1.10.510.10">
    <property type="entry name" value="Transferase(Phosphotransferase) domain 1"/>
    <property type="match status" value="1"/>
</dbReference>
<evidence type="ECO:0000256" key="2">
    <source>
        <dbReference type="ARBA" id="ARBA00012513"/>
    </source>
</evidence>
<dbReference type="Proteomes" id="UP000019116">
    <property type="component" value="Chromosome 6A"/>
</dbReference>
<dbReference type="PANTHER" id="PTHR44329">
    <property type="entry name" value="SERINE/THREONINE-PROTEIN KINASE TNNI3K-RELATED"/>
    <property type="match status" value="1"/>
</dbReference>
<dbReference type="Gramene" id="TraesCS6A02G172600.1">
    <property type="protein sequence ID" value="TraesCS6A02G172600.1"/>
    <property type="gene ID" value="TraesCS6A02G172600"/>
</dbReference>
<dbReference type="GO" id="GO:0007165">
    <property type="term" value="P:signal transduction"/>
    <property type="evidence" value="ECO:0000318"/>
    <property type="project" value="GO_Central"/>
</dbReference>
<evidence type="ECO:0000313" key="12">
    <source>
        <dbReference type="Proteomes" id="UP000019116"/>
    </source>
</evidence>
<evidence type="ECO:0000313" key="11">
    <source>
        <dbReference type="EnsemblPlants" id="TraesCS6A02G172600.1"/>
    </source>
</evidence>
<sequence length="341" mass="38489">MENKRWNSLDSWSMLLDAGGGADQQQASSSAAEEWMADLSQLFLGNKFASGSNSRIYRGIYRQRAVAVKMVRLPERDEDRRRALEDQFNSEVTFLSRLRHPNVVQFVAACKRPPVYCIITEYMSQGTLRMYLHNKDPYSLSPETVLRLALDVARGMEYLHAQGVIHRDLKSHNLLLNDEMRVKVADFGTSCLEAHSSRKGTNMGTYRWMAPEMVRDKPCTRKVDVYSFGIVLWELTTCLVPFQGMTPVQAAYAACEKNARPPLSPTCPPAFNNLIKMCWAANPARRPEFSYVVSVLEKYDHCLREGLPLVTPPSPVSSFLSIFKLGSCISTTNLPSMPVHV</sequence>
<dbReference type="GO" id="GO:0005524">
    <property type="term" value="F:ATP binding"/>
    <property type="evidence" value="ECO:0007669"/>
    <property type="project" value="UniProtKB-KW"/>
</dbReference>
<feature type="domain" description="Protein kinase" evidence="10">
    <location>
        <begin position="42"/>
        <end position="304"/>
    </location>
</feature>
<evidence type="ECO:0000256" key="4">
    <source>
        <dbReference type="ARBA" id="ARBA00022679"/>
    </source>
</evidence>
<evidence type="ECO:0000256" key="1">
    <source>
        <dbReference type="ARBA" id="ARBA00010507"/>
    </source>
</evidence>
<keyword evidence="6" id="KW-0418">Kinase</keyword>
<dbReference type="PRINTS" id="PR00109">
    <property type="entry name" value="TYRKINASE"/>
</dbReference>
<dbReference type="Gramene" id="TraesCS6A03G0425700.1">
    <property type="protein sequence ID" value="TraesCS6A03G0425700.1.CDS"/>
    <property type="gene ID" value="TraesCS6A03G0425700"/>
</dbReference>
<comment type="similarity">
    <text evidence="1">Belongs to the protein kinase superfamily. TKL Ser/Thr protein kinase family. RAF subfamily.</text>
</comment>
<dbReference type="FunFam" id="3.30.200.20:FF:000060">
    <property type="entry name" value="Serine/threonine-protein kinase isoform 1"/>
    <property type="match status" value="1"/>
</dbReference>
<comment type="catalytic activity">
    <reaction evidence="8">
        <text>L-threonyl-[protein] + ATP = O-phospho-L-threonyl-[protein] + ADP + H(+)</text>
        <dbReference type="Rhea" id="RHEA:46608"/>
        <dbReference type="Rhea" id="RHEA-COMP:11060"/>
        <dbReference type="Rhea" id="RHEA-COMP:11605"/>
        <dbReference type="ChEBI" id="CHEBI:15378"/>
        <dbReference type="ChEBI" id="CHEBI:30013"/>
        <dbReference type="ChEBI" id="CHEBI:30616"/>
        <dbReference type="ChEBI" id="CHEBI:61977"/>
        <dbReference type="ChEBI" id="CHEBI:456216"/>
        <dbReference type="EC" id="2.7.11.1"/>
    </reaction>
</comment>
<evidence type="ECO:0000256" key="3">
    <source>
        <dbReference type="ARBA" id="ARBA00022527"/>
    </source>
</evidence>
<keyword evidence="4" id="KW-0808">Transferase</keyword>
<dbReference type="Gramene" id="TraesCAD_scaffold_096817_01G000100.1">
    <property type="protein sequence ID" value="TraesCAD_scaffold_096817_01G000100.1"/>
    <property type="gene ID" value="TraesCAD_scaffold_096817_01G000100"/>
</dbReference>
<dbReference type="InterPro" id="IPR008271">
    <property type="entry name" value="Ser/Thr_kinase_AS"/>
</dbReference>
<evidence type="ECO:0000256" key="8">
    <source>
        <dbReference type="ARBA" id="ARBA00047899"/>
    </source>
</evidence>
<dbReference type="SUPFAM" id="SSF56112">
    <property type="entry name" value="Protein kinase-like (PK-like)"/>
    <property type="match status" value="1"/>
</dbReference>
<keyword evidence="5" id="KW-0547">Nucleotide-binding</keyword>
<accession>A0A3B6NP57</accession>
<dbReference type="Gramene" id="TraesRN6A0100397100.1">
    <property type="protein sequence ID" value="TraesRN6A0100397100.1"/>
    <property type="gene ID" value="TraesRN6A0100397100"/>
</dbReference>
<dbReference type="OrthoDB" id="4062651at2759"/>
<dbReference type="InterPro" id="IPR000719">
    <property type="entry name" value="Prot_kinase_dom"/>
</dbReference>
<dbReference type="Gramene" id="TraesROB_scaffold_098199_01G000100.1">
    <property type="protein sequence ID" value="TraesROB_scaffold_098199_01G000100.1"/>
    <property type="gene ID" value="TraesROB_scaffold_098199_01G000100"/>
</dbReference>
<name>A0A3B6NP57_WHEAT</name>
<keyword evidence="12" id="KW-1185">Reference proteome</keyword>
<reference evidence="11" key="1">
    <citation type="submission" date="2018-08" db="EMBL/GenBank/DDBJ databases">
        <authorList>
            <person name="Rossello M."/>
        </authorList>
    </citation>
    <scope>NUCLEOTIDE SEQUENCE [LARGE SCALE GENOMIC DNA]</scope>
    <source>
        <strain evidence="11">cv. Chinese Spring</strain>
    </source>
</reference>
<evidence type="ECO:0000256" key="6">
    <source>
        <dbReference type="ARBA" id="ARBA00022777"/>
    </source>
</evidence>